<comment type="similarity">
    <text evidence="9">Belongs to the SecD/SecF family. SecD subfamily.</text>
</comment>
<dbReference type="InterPro" id="IPR048631">
    <property type="entry name" value="SecD_1st"/>
</dbReference>
<evidence type="ECO:0000256" key="3">
    <source>
        <dbReference type="ARBA" id="ARBA00022475"/>
    </source>
</evidence>
<evidence type="ECO:0000256" key="10">
    <source>
        <dbReference type="HAMAP-Rule" id="MF_01464"/>
    </source>
</evidence>
<dbReference type="PANTHER" id="PTHR30081:SF1">
    <property type="entry name" value="PROTEIN TRANSLOCASE SUBUNIT SECD"/>
    <property type="match status" value="1"/>
</dbReference>
<evidence type="ECO:0000256" key="4">
    <source>
        <dbReference type="ARBA" id="ARBA00022692"/>
    </source>
</evidence>
<proteinExistence type="inferred from homology"/>
<dbReference type="Pfam" id="PF02355">
    <property type="entry name" value="SecD_SecF_C"/>
    <property type="match status" value="2"/>
</dbReference>
<dbReference type="GO" id="GO:0065002">
    <property type="term" value="P:intracellular protein transmembrane transport"/>
    <property type="evidence" value="ECO:0007669"/>
    <property type="project" value="UniProtKB-UniRule"/>
</dbReference>
<keyword evidence="8 9" id="KW-0472">Membrane</keyword>
<dbReference type="GO" id="GO:0005886">
    <property type="term" value="C:plasma membrane"/>
    <property type="evidence" value="ECO:0007669"/>
    <property type="project" value="UniProtKB-SubCell"/>
</dbReference>
<dbReference type="GO" id="GO:0006605">
    <property type="term" value="P:protein targeting"/>
    <property type="evidence" value="ECO:0007669"/>
    <property type="project" value="UniProtKB-UniRule"/>
</dbReference>
<evidence type="ECO:0000256" key="1">
    <source>
        <dbReference type="ARBA" id="ARBA00004651"/>
    </source>
</evidence>
<feature type="domain" description="Protein export membrane protein SecD/SecF C-terminal" evidence="11">
    <location>
        <begin position="338"/>
        <end position="510"/>
    </location>
</feature>
<dbReference type="GO" id="GO:0043952">
    <property type="term" value="P:protein transport by the Sec complex"/>
    <property type="evidence" value="ECO:0007669"/>
    <property type="project" value="UniProtKB-UniRule"/>
</dbReference>
<dbReference type="EMBL" id="JACHWY010000001">
    <property type="protein sequence ID" value="MBB3047019.1"/>
    <property type="molecule type" value="Genomic_DNA"/>
</dbReference>
<comment type="caution">
    <text evidence="14">The sequence shown here is derived from an EMBL/GenBank/DDBJ whole genome shotgun (WGS) entry which is preliminary data.</text>
</comment>
<sequence length="847" mass="91485">MTHSPLRAVVYSLIILLGVLCALPNVLPAVSPNMLGEQLPSWYRDTTFKLGLDLRGGSHLLLEIDQRQLLSEHNQQLSDSLRRSLRENNLRIDGIESSDQRILIRSRSAQELPALAQQVKSELKQPGVEDLYRIRSESSQLTITLTDSFRTQLLDDAIERSLDILRKRLDESGLVEPSITRQGSESILVQLPGVDNPQSIRKLLGTTAKMSFHWVADGRSASTVQTLQLPGDDGERFRLEREQVLSGEHISDARLGFNQESGQPVINFRLDSRGASLFSELTANNIGRALAIVLDNRVLTAPVIRSMIGANGEISGNFTVPEASNLALMLRAGALPAKLHVIEERTVGPDLGSDSIAMGLTTGLIGTALVVAFMLASYRSWGLIACAALGVNVILIFGVLSLLGATLTLPGIAGLILTIGMAVDANILINERIREETRRGKSAQLALQEGFDRAYATILDSNLTTLIAVSLLFMFGSGPVRGFAVTIGIGLLTSLFTSVAVTRQIMQLVINRRRRKPLPLPKEHLLDRLTRNPLNVMRGRRAGLIGSAVLSLASVVFVMTPGLNYGVDFSGGTVIEMELPNSTQGDLRQLLSANGIGSASVQGLGSDDSSDRYLVRLPIKTAGEAEMTNGSTVEQIRSLISAAHPEASIERVDQVGPKISASFGEDTVLAILLACGGLLAYLWVRFEAHFALAATLTIALDLTKTLGFFALFGVEFNLTAVAAMLALIGYSINDKVVVFDRIREYLRANPDQPLLELLNTSITATLTRTVFTSATTFVALLPMAIAGGHAVASFAQPMLFGIVIGTSSSVLIASPIVYLLGKRRISKGQSQLRPTREQIQSELDLLP</sequence>
<dbReference type="InterPro" id="IPR005665">
    <property type="entry name" value="SecF_bac"/>
</dbReference>
<feature type="domain" description="Protein export membrane protein SecD/SecF C-terminal" evidence="11">
    <location>
        <begin position="639"/>
        <end position="822"/>
    </location>
</feature>
<comment type="subunit">
    <text evidence="9">Forms a complex with SecF. Part of the essential Sec protein translocation apparatus which comprises SecA, SecYEG and auxiliary proteins SecDF-YajC and YidC.</text>
</comment>
<dbReference type="PRINTS" id="PR01755">
    <property type="entry name" value="SECFTRNLCASE"/>
</dbReference>
<evidence type="ECO:0000259" key="12">
    <source>
        <dbReference type="Pfam" id="PF21760"/>
    </source>
</evidence>
<dbReference type="Gene3D" id="3.30.70.3400">
    <property type="match status" value="2"/>
</dbReference>
<dbReference type="NCBIfam" id="TIGR00916">
    <property type="entry name" value="2A0604s01"/>
    <property type="match status" value="1"/>
</dbReference>
<dbReference type="HAMAP" id="MF_01464_B">
    <property type="entry name" value="SecF_B"/>
    <property type="match status" value="1"/>
</dbReference>
<feature type="transmembrane region" description="Helical" evidence="9">
    <location>
        <begin position="482"/>
        <end position="506"/>
    </location>
</feature>
<keyword evidence="4 9" id="KW-0812">Transmembrane</keyword>
<keyword evidence="5 9" id="KW-0653">Protein transport</keyword>
<protein>
    <recommendedName>
        <fullName evidence="9 10">Multifunctional fusion protein</fullName>
    </recommendedName>
    <domain>
        <recommendedName>
            <fullName evidence="9">Protein translocase subunit SecD</fullName>
        </recommendedName>
    </domain>
    <domain>
        <recommendedName>
            <fullName evidence="10">Protein-export membrane protein SecF</fullName>
        </recommendedName>
    </domain>
</protein>
<keyword evidence="7 9" id="KW-0811">Translocation</keyword>
<feature type="transmembrane region" description="Helical" evidence="9">
    <location>
        <begin position="409"/>
        <end position="429"/>
    </location>
</feature>
<reference evidence="14 15" key="1">
    <citation type="submission" date="2020-08" db="EMBL/GenBank/DDBJ databases">
        <title>Genomic Encyclopedia of Type Strains, Phase III (KMG-III): the genomes of soil and plant-associated and newly described type strains.</title>
        <authorList>
            <person name="Whitman W."/>
        </authorList>
    </citation>
    <scope>NUCLEOTIDE SEQUENCE [LARGE SCALE GENOMIC DNA]</scope>
    <source>
        <strain evidence="14 15">CECT 8654</strain>
    </source>
</reference>
<dbReference type="InterPro" id="IPR055344">
    <property type="entry name" value="SecD_SecF_C_bact"/>
</dbReference>
<comment type="subunit">
    <text evidence="10">Forms a complex with SecD. Part of the essential Sec protein translocation apparatus which comprises SecA, SecYEG and auxiliary proteins SecDF-YajC and YidC.</text>
</comment>
<dbReference type="Proteomes" id="UP000537130">
    <property type="component" value="Unassembled WGS sequence"/>
</dbReference>
<feature type="transmembrane region" description="Helical" evidence="9">
    <location>
        <begin position="356"/>
        <end position="376"/>
    </location>
</feature>
<comment type="subcellular location">
    <subcellularLocation>
        <location evidence="1 9">Cell membrane</location>
        <topology evidence="1 9">Multi-pass membrane protein</topology>
    </subcellularLocation>
</comment>
<evidence type="ECO:0000256" key="7">
    <source>
        <dbReference type="ARBA" id="ARBA00023010"/>
    </source>
</evidence>
<organism evidence="14 15">
    <name type="scientific">Litorivivens lipolytica</name>
    <dbReference type="NCBI Taxonomy" id="1524264"/>
    <lineage>
        <taxon>Bacteria</taxon>
        <taxon>Pseudomonadati</taxon>
        <taxon>Pseudomonadota</taxon>
        <taxon>Gammaproteobacteria</taxon>
        <taxon>Litorivivens</taxon>
    </lineage>
</organism>
<feature type="transmembrane region" description="Helical" evidence="9">
    <location>
        <begin position="770"/>
        <end position="792"/>
    </location>
</feature>
<dbReference type="Gene3D" id="1.20.1640.10">
    <property type="entry name" value="Multidrug efflux transporter AcrB transmembrane domain"/>
    <property type="match status" value="2"/>
</dbReference>
<feature type="domain" description="SecDF P1 head subdomain" evidence="13">
    <location>
        <begin position="232"/>
        <end position="337"/>
    </location>
</feature>
<keyword evidence="15" id="KW-1185">Reference proteome</keyword>
<dbReference type="GO" id="GO:0015450">
    <property type="term" value="F:protein-transporting ATPase activity"/>
    <property type="evidence" value="ECO:0007669"/>
    <property type="project" value="InterPro"/>
</dbReference>
<dbReference type="NCBIfam" id="NF009583">
    <property type="entry name" value="PRK13024.1-3"/>
    <property type="match status" value="1"/>
</dbReference>
<dbReference type="PANTHER" id="PTHR30081">
    <property type="entry name" value="PROTEIN-EXPORT MEMBRANE PROTEIN SEC"/>
    <property type="match status" value="1"/>
</dbReference>
<evidence type="ECO:0000259" key="11">
    <source>
        <dbReference type="Pfam" id="PF02355"/>
    </source>
</evidence>
<evidence type="ECO:0000256" key="5">
    <source>
        <dbReference type="ARBA" id="ARBA00022927"/>
    </source>
</evidence>
<dbReference type="InterPro" id="IPR022645">
    <property type="entry name" value="SecD/SecF_bac"/>
</dbReference>
<dbReference type="Pfam" id="PF22599">
    <property type="entry name" value="SecDF_P1_head"/>
    <property type="match status" value="1"/>
</dbReference>
<evidence type="ECO:0000259" key="13">
    <source>
        <dbReference type="Pfam" id="PF22599"/>
    </source>
</evidence>
<dbReference type="InterPro" id="IPR048634">
    <property type="entry name" value="SecD_SecF_C"/>
</dbReference>
<keyword evidence="3 9" id="KW-1003">Cell membrane</keyword>
<comment type="similarity">
    <text evidence="10">Belongs to the SecD/SecF family. SecF subfamily.</text>
</comment>
<name>A0A7W4W425_9GAMM</name>
<feature type="transmembrane region" description="Helical" evidence="9">
    <location>
        <begin position="798"/>
        <end position="820"/>
    </location>
</feature>
<dbReference type="InterPro" id="IPR005791">
    <property type="entry name" value="SecD"/>
</dbReference>
<dbReference type="Pfam" id="PF21760">
    <property type="entry name" value="SecD_1st"/>
    <property type="match status" value="1"/>
</dbReference>
<evidence type="ECO:0000256" key="8">
    <source>
        <dbReference type="ARBA" id="ARBA00023136"/>
    </source>
</evidence>
<feature type="transmembrane region" description="Helical" evidence="9">
    <location>
        <begin position="542"/>
        <end position="560"/>
    </location>
</feature>
<evidence type="ECO:0000313" key="15">
    <source>
        <dbReference type="Proteomes" id="UP000537130"/>
    </source>
</evidence>
<evidence type="ECO:0000313" key="14">
    <source>
        <dbReference type="EMBL" id="MBB3047019.1"/>
    </source>
</evidence>
<feature type="transmembrane region" description="Helical" evidence="9">
    <location>
        <begin position="667"/>
        <end position="684"/>
    </location>
</feature>
<dbReference type="InterPro" id="IPR022646">
    <property type="entry name" value="SecD/SecF_CS"/>
</dbReference>
<keyword evidence="6 9" id="KW-1133">Transmembrane helix</keyword>
<evidence type="ECO:0000256" key="6">
    <source>
        <dbReference type="ARBA" id="ARBA00022989"/>
    </source>
</evidence>
<dbReference type="HAMAP" id="MF_01463_B">
    <property type="entry name" value="SecD_B"/>
    <property type="match status" value="1"/>
</dbReference>
<comment type="caution">
    <text evidence="9">Lacks conserved residue(s) required for the propagation of feature annotation.</text>
</comment>
<gene>
    <name evidence="9" type="primary">secD</name>
    <name evidence="10" type="synonym">secF</name>
    <name evidence="14" type="ORF">FHR99_001255</name>
</gene>
<dbReference type="Gene3D" id="3.30.1360.200">
    <property type="match status" value="1"/>
</dbReference>
<dbReference type="Pfam" id="PF07549">
    <property type="entry name" value="Sec_GG"/>
    <property type="match status" value="2"/>
</dbReference>
<feature type="transmembrane region" description="Helical" evidence="9">
    <location>
        <begin position="454"/>
        <end position="476"/>
    </location>
</feature>
<dbReference type="InterPro" id="IPR022813">
    <property type="entry name" value="SecD/SecF_arch_bac"/>
</dbReference>
<dbReference type="FunFam" id="1.20.1640.10:FF:000004">
    <property type="entry name" value="Protein translocase subunit SecD"/>
    <property type="match status" value="1"/>
</dbReference>
<dbReference type="NCBIfam" id="TIGR00966">
    <property type="entry name" value="transloc_SecF"/>
    <property type="match status" value="1"/>
</dbReference>
<dbReference type="InterPro" id="IPR054384">
    <property type="entry name" value="SecDF_P1_head"/>
</dbReference>
<comment type="function">
    <text evidence="9">Part of the Sec protein translocase complex. Interacts with the SecYEG preprotein conducting channel. SecDF uses the proton motive force (PMF) to complete protein translocation after the ATP-dependent function of SecA.</text>
</comment>
<dbReference type="SUPFAM" id="SSF82866">
    <property type="entry name" value="Multidrug efflux transporter AcrB transmembrane domain"/>
    <property type="match status" value="2"/>
</dbReference>
<accession>A0A7W4W425</accession>
<feature type="transmembrane region" description="Helical" evidence="9">
    <location>
        <begin position="716"/>
        <end position="733"/>
    </location>
</feature>
<feature type="transmembrane region" description="Helical" evidence="9">
    <location>
        <begin position="383"/>
        <end position="403"/>
    </location>
</feature>
<keyword evidence="2 9" id="KW-0813">Transport</keyword>
<dbReference type="AlphaFoldDB" id="A0A7W4W425"/>
<feature type="domain" description="Protein translocase subunit SecDF P1" evidence="12">
    <location>
        <begin position="158"/>
        <end position="216"/>
    </location>
</feature>
<dbReference type="NCBIfam" id="TIGR01129">
    <property type="entry name" value="secD"/>
    <property type="match status" value="1"/>
</dbReference>
<evidence type="ECO:0000256" key="2">
    <source>
        <dbReference type="ARBA" id="ARBA00022448"/>
    </source>
</evidence>
<evidence type="ECO:0000256" key="9">
    <source>
        <dbReference type="HAMAP-Rule" id="MF_01463"/>
    </source>
</evidence>
<dbReference type="RefSeq" id="WP_183409667.1">
    <property type="nucleotide sequence ID" value="NZ_JACHWY010000001.1"/>
</dbReference>
<feature type="transmembrane region" description="Helical" evidence="9">
    <location>
        <begin position="691"/>
        <end position="710"/>
    </location>
</feature>